<feature type="region of interest" description="Disordered" evidence="4">
    <location>
        <begin position="591"/>
        <end position="631"/>
    </location>
</feature>
<dbReference type="PROSITE" id="PS50068">
    <property type="entry name" value="LDLRA_2"/>
    <property type="match status" value="1"/>
</dbReference>
<organism evidence="7 8">
    <name type="scientific">Mytilus edulis</name>
    <name type="common">Blue mussel</name>
    <dbReference type="NCBI Taxonomy" id="6550"/>
    <lineage>
        <taxon>Eukaryota</taxon>
        <taxon>Metazoa</taxon>
        <taxon>Spiralia</taxon>
        <taxon>Lophotrochozoa</taxon>
        <taxon>Mollusca</taxon>
        <taxon>Bivalvia</taxon>
        <taxon>Autobranchia</taxon>
        <taxon>Pteriomorphia</taxon>
        <taxon>Mytilida</taxon>
        <taxon>Mytiloidea</taxon>
        <taxon>Mytilidae</taxon>
        <taxon>Mytilinae</taxon>
        <taxon>Mytilus</taxon>
    </lineage>
</organism>
<dbReference type="AlphaFoldDB" id="A0A8S3ST82"/>
<keyword evidence="5" id="KW-1133">Transmembrane helix</keyword>
<dbReference type="FunFam" id="2.60.120.290:FF:000013">
    <property type="entry name" value="Membrane frizzled-related protein"/>
    <property type="match status" value="1"/>
</dbReference>
<feature type="domain" description="CUB" evidence="6">
    <location>
        <begin position="201"/>
        <end position="318"/>
    </location>
</feature>
<keyword evidence="5" id="KW-0812">Transmembrane</keyword>
<sequence>MKTICIVNRVTLDLADYNATHDFVFLLLCCKGFTAQRSESPGSLTLSDQPEISDSVPPRCWNFTYGDPSEMEFFSPNFPSNYSTNLNCARYIEAPPGYKIHLYFWEWFEIEVSQECKFDYLAVHDGPFSYSPKIAKLCGNEYPSKIITSSTRFMWLQFVSDKNLGGRGFKVTYTFVAQSGYKEKEEEQKVCRIHYDKKVGPEGEITSDMIPFADTSSPGYPVNKPIDCTWEIDAERHSKIALAQVTTYFHSAGNCGLNKIEIYDGSTLNKDKRKQNCGPGPFEPFESKTNKVFVRIFGSSLNYKPTINLLFTKFYKNETCNSKHFSCNGRCISNTLACNGKINCPSGLDEENCDLDDSETVGLGFESLPLHAIIIGAVGGVLGTIIVIGVCLICRYRSRKRQKQRQEQRDKLKENFEMSNISANTTLLTKKNAGQPNYFSLPRQHRSGGQRDYIRRDSGTNSSVPSEGDVPDHNSDPGNYKKYLVMDQYLDEEPCPSVYSQGPVLTTIIERHDVPMQQQEIDGSYGWTGYGWKPPQSDNKSPMSLTENIAKLAQYNIPQKTLNPDYKMYTSDPKYEMYPELRYNIGKDYSKLKYPHPQQHQPEITTPTKEHQKSFKMSSPHPDITRDLEVT</sequence>
<proteinExistence type="predicted"/>
<dbReference type="SMART" id="SM00042">
    <property type="entry name" value="CUB"/>
    <property type="match status" value="2"/>
</dbReference>
<evidence type="ECO:0000256" key="4">
    <source>
        <dbReference type="SAM" id="MobiDB-lite"/>
    </source>
</evidence>
<dbReference type="PANTHER" id="PTHR24251:SF28">
    <property type="entry name" value="NEUROPILIN AND TOLLOID-LIKE, ISOFORM B"/>
    <property type="match status" value="1"/>
</dbReference>
<evidence type="ECO:0000313" key="8">
    <source>
        <dbReference type="Proteomes" id="UP000683360"/>
    </source>
</evidence>
<gene>
    <name evidence="7" type="ORF">MEDL_34668</name>
</gene>
<keyword evidence="2 3" id="KW-1015">Disulfide bond</keyword>
<feature type="region of interest" description="Disordered" evidence="4">
    <location>
        <begin position="433"/>
        <end position="478"/>
    </location>
</feature>
<name>A0A8S3ST82_MYTED</name>
<evidence type="ECO:0000256" key="3">
    <source>
        <dbReference type="PROSITE-ProRule" id="PRU00124"/>
    </source>
</evidence>
<dbReference type="Pfam" id="PF00057">
    <property type="entry name" value="Ldl_recept_a"/>
    <property type="match status" value="1"/>
</dbReference>
<keyword evidence="5" id="KW-0472">Membrane</keyword>
<keyword evidence="8" id="KW-1185">Reference proteome</keyword>
<dbReference type="InterPro" id="IPR000859">
    <property type="entry name" value="CUB_dom"/>
</dbReference>
<protein>
    <recommendedName>
        <fullName evidence="6">CUB domain-containing protein</fullName>
    </recommendedName>
</protein>
<dbReference type="SMART" id="SM00192">
    <property type="entry name" value="LDLa"/>
    <property type="match status" value="1"/>
</dbReference>
<dbReference type="Pfam" id="PF00431">
    <property type="entry name" value="CUB"/>
    <property type="match status" value="2"/>
</dbReference>
<dbReference type="Proteomes" id="UP000683360">
    <property type="component" value="Unassembled WGS sequence"/>
</dbReference>
<dbReference type="CDD" id="cd00112">
    <property type="entry name" value="LDLa"/>
    <property type="match status" value="1"/>
</dbReference>
<evidence type="ECO:0000256" key="5">
    <source>
        <dbReference type="SAM" id="Phobius"/>
    </source>
</evidence>
<evidence type="ECO:0000313" key="7">
    <source>
        <dbReference type="EMBL" id="CAG2221214.1"/>
    </source>
</evidence>
<dbReference type="SUPFAM" id="SSF57424">
    <property type="entry name" value="LDL receptor-like module"/>
    <property type="match status" value="1"/>
</dbReference>
<dbReference type="CDD" id="cd00041">
    <property type="entry name" value="CUB"/>
    <property type="match status" value="2"/>
</dbReference>
<dbReference type="InterPro" id="IPR023415">
    <property type="entry name" value="LDLR_class-A_CS"/>
</dbReference>
<dbReference type="InterPro" id="IPR036055">
    <property type="entry name" value="LDL_receptor-like_sf"/>
</dbReference>
<evidence type="ECO:0000256" key="2">
    <source>
        <dbReference type="ARBA" id="ARBA00023157"/>
    </source>
</evidence>
<dbReference type="PROSITE" id="PS01180">
    <property type="entry name" value="CUB"/>
    <property type="match status" value="2"/>
</dbReference>
<evidence type="ECO:0000259" key="6">
    <source>
        <dbReference type="PROSITE" id="PS01180"/>
    </source>
</evidence>
<reference evidence="7" key="1">
    <citation type="submission" date="2021-03" db="EMBL/GenBank/DDBJ databases">
        <authorList>
            <person name="Bekaert M."/>
        </authorList>
    </citation>
    <scope>NUCLEOTIDE SEQUENCE</scope>
</reference>
<dbReference type="InterPro" id="IPR002172">
    <property type="entry name" value="LDrepeatLR_classA_rpt"/>
</dbReference>
<feature type="compositionally biased region" description="Polar residues" evidence="4">
    <location>
        <begin position="598"/>
        <end position="607"/>
    </location>
</feature>
<dbReference type="InterPro" id="IPR035914">
    <property type="entry name" value="Sperma_CUB_dom_sf"/>
</dbReference>
<comment type="caution">
    <text evidence="7">The sequence shown here is derived from an EMBL/GenBank/DDBJ whole genome shotgun (WGS) entry which is preliminary data.</text>
</comment>
<feature type="domain" description="CUB" evidence="6">
    <location>
        <begin position="60"/>
        <end position="176"/>
    </location>
</feature>
<dbReference type="SUPFAM" id="SSF49854">
    <property type="entry name" value="Spermadhesin, CUB domain"/>
    <property type="match status" value="2"/>
</dbReference>
<dbReference type="PROSITE" id="PS01209">
    <property type="entry name" value="LDLRA_1"/>
    <property type="match status" value="1"/>
</dbReference>
<feature type="transmembrane region" description="Helical" evidence="5">
    <location>
        <begin position="370"/>
        <end position="396"/>
    </location>
</feature>
<dbReference type="Gene3D" id="4.10.400.10">
    <property type="entry name" value="Low-density Lipoprotein Receptor"/>
    <property type="match status" value="1"/>
</dbReference>
<accession>A0A8S3ST82</accession>
<dbReference type="PANTHER" id="PTHR24251">
    <property type="entry name" value="OVOCHYMASE-RELATED"/>
    <property type="match status" value="1"/>
</dbReference>
<feature type="disulfide bond" evidence="3">
    <location>
        <begin position="338"/>
        <end position="353"/>
    </location>
</feature>
<dbReference type="Gene3D" id="2.60.120.290">
    <property type="entry name" value="Spermadhesin, CUB domain"/>
    <property type="match status" value="2"/>
</dbReference>
<dbReference type="EMBL" id="CAJPWZ010001679">
    <property type="protein sequence ID" value="CAG2221214.1"/>
    <property type="molecule type" value="Genomic_DNA"/>
</dbReference>
<dbReference type="OrthoDB" id="9971251at2759"/>
<keyword evidence="1" id="KW-0677">Repeat</keyword>
<evidence type="ECO:0000256" key="1">
    <source>
        <dbReference type="ARBA" id="ARBA00022737"/>
    </source>
</evidence>
<comment type="caution">
    <text evidence="3">Lacks conserved residue(s) required for the propagation of feature annotation.</text>
</comment>